<accession>K7ZC52</accession>
<keyword evidence="1" id="KW-0812">Transmembrane</keyword>
<feature type="transmembrane region" description="Helical" evidence="1">
    <location>
        <begin position="16"/>
        <end position="38"/>
    </location>
</feature>
<evidence type="ECO:0000313" key="3">
    <source>
        <dbReference type="Proteomes" id="UP000010077"/>
    </source>
</evidence>
<dbReference type="EMBL" id="CP003539">
    <property type="protein sequence ID" value="AFX98306.1"/>
    <property type="molecule type" value="Genomic_DNA"/>
</dbReference>
<dbReference type="AlphaFoldDB" id="K7ZC52"/>
<keyword evidence="1" id="KW-1133">Transmembrane helix</keyword>
<keyword evidence="1" id="KW-0472">Membrane</keyword>
<name>K7ZC52_9PROT</name>
<reference evidence="2 3" key="1">
    <citation type="journal article" date="2012" name="Proc. Natl. Acad. Sci. U.S.A.">
        <title>Genome streamlining and chemical defense in a coral reef symbiosis.</title>
        <authorList>
            <person name="Kwan J.C."/>
            <person name="Donia M.S."/>
            <person name="Han A.W."/>
            <person name="Hirose E."/>
            <person name="Haygood M.G."/>
            <person name="Schmidt E.W."/>
        </authorList>
    </citation>
    <scope>NUCLEOTIDE SEQUENCE [LARGE SCALE GENOMIC DNA]</scope>
    <source>
        <strain evidence="2 3">L2</strain>
    </source>
</reference>
<dbReference type="STRING" id="1193729.A1OE_95"/>
<dbReference type="HOGENOM" id="CLU_3165853_0_0_5"/>
<protein>
    <submittedName>
        <fullName evidence="2">Uncharacterized protein</fullName>
    </submittedName>
</protein>
<evidence type="ECO:0000256" key="1">
    <source>
        <dbReference type="SAM" id="Phobius"/>
    </source>
</evidence>
<organism evidence="2 3">
    <name type="scientific">Candidatus Endolissoclinum faulkneri L2</name>
    <dbReference type="NCBI Taxonomy" id="1193729"/>
    <lineage>
        <taxon>Bacteria</taxon>
        <taxon>Pseudomonadati</taxon>
        <taxon>Pseudomonadota</taxon>
        <taxon>Alphaproteobacteria</taxon>
        <taxon>Rhodospirillales</taxon>
        <taxon>Rhodospirillaceae</taxon>
        <taxon>Candidatus Endolissoclinum</taxon>
    </lineage>
</organism>
<dbReference type="KEGG" id="thal:A1OE_95"/>
<gene>
    <name evidence="2" type="ORF">A1OE_95</name>
</gene>
<proteinExistence type="predicted"/>
<keyword evidence="3" id="KW-1185">Reference proteome</keyword>
<dbReference type="Proteomes" id="UP000010077">
    <property type="component" value="Chromosome"/>
</dbReference>
<sequence>MGKKLLYVYSEKLTKALVFFISCILHCKSLLIMSSKLITKLKLNRLN</sequence>
<evidence type="ECO:0000313" key="2">
    <source>
        <dbReference type="EMBL" id="AFX98306.1"/>
    </source>
</evidence>